<dbReference type="SMART" id="SM00873">
    <property type="entry name" value="B3_4"/>
    <property type="match status" value="1"/>
</dbReference>
<dbReference type="PANTHER" id="PTHR39209">
    <property type="match status" value="1"/>
</dbReference>
<dbReference type="InterPro" id="IPR005146">
    <property type="entry name" value="B3/B4_tRNA-bd"/>
</dbReference>
<dbReference type="EMBL" id="PHGZ01000013">
    <property type="protein sequence ID" value="PJG82863.1"/>
    <property type="molecule type" value="Genomic_DNA"/>
</dbReference>
<dbReference type="PANTHER" id="PTHR39209:SF2">
    <property type="entry name" value="CYTOPLASMIC PROTEIN"/>
    <property type="match status" value="1"/>
</dbReference>
<evidence type="ECO:0000313" key="2">
    <source>
        <dbReference type="EMBL" id="PJG82863.1"/>
    </source>
</evidence>
<dbReference type="Gene3D" id="3.50.40.10">
    <property type="entry name" value="Phenylalanyl-trna Synthetase, Chain B, domain 3"/>
    <property type="match status" value="1"/>
</dbReference>
<dbReference type="SUPFAM" id="SSF56037">
    <property type="entry name" value="PheT/TilS domain"/>
    <property type="match status" value="1"/>
</dbReference>
<proteinExistence type="predicted"/>
<sequence>MKFIVSSEIFDAMPDLCVGVVVAKGINNKKAYPEITAFLQRAISEAEGRFKDKRVKECTEILPYRKAFQALNINPNKFLCSIEALFTRIAKGKGMPSINPLVDLNNAVSLAYTLPMGTHNLALSEQDICLRLAVAQDEFLPFGATEPDNPETGEAIYAVGNQVRTRRWTWRQSENGKIDENTEYVFFPIDGFVGVNDEQVRLAAQTLAQWLKIQFNAEIKIGFVDKNNPETEV</sequence>
<dbReference type="AlphaFoldDB" id="A0A2M8RVF9"/>
<reference evidence="2 3" key="1">
    <citation type="submission" date="2017-11" db="EMBL/GenBank/DDBJ databases">
        <title>Reclassification of Bisgaard taxon 5 as Caviibacterium pharyngocola gen. nov., sp. nov.</title>
        <authorList>
            <person name="Christensen H."/>
        </authorList>
    </citation>
    <scope>NUCLEOTIDE SEQUENCE [LARGE SCALE GENOMIC DNA]</scope>
    <source>
        <strain evidence="2 3">7_3</strain>
    </source>
</reference>
<name>A0A2M8RVF9_9PAST</name>
<dbReference type="OrthoDB" id="276580at2"/>
<dbReference type="GO" id="GO:0003723">
    <property type="term" value="F:RNA binding"/>
    <property type="evidence" value="ECO:0007669"/>
    <property type="project" value="InterPro"/>
</dbReference>
<dbReference type="Pfam" id="PF03483">
    <property type="entry name" value="B3_4"/>
    <property type="match status" value="1"/>
</dbReference>
<dbReference type="GO" id="GO:0004826">
    <property type="term" value="F:phenylalanine-tRNA ligase activity"/>
    <property type="evidence" value="ECO:0007669"/>
    <property type="project" value="InterPro"/>
</dbReference>
<feature type="domain" description="B3/B4 tRNA-binding" evidence="1">
    <location>
        <begin position="62"/>
        <end position="216"/>
    </location>
</feature>
<accession>A0A2M8RVF9</accession>
<evidence type="ECO:0000313" key="3">
    <source>
        <dbReference type="Proteomes" id="UP000230282"/>
    </source>
</evidence>
<protein>
    <recommendedName>
        <fullName evidence="1">B3/B4 tRNA-binding domain-containing protein</fullName>
    </recommendedName>
</protein>
<organism evidence="2 3">
    <name type="scientific">Caviibacterium pharyngocola</name>
    <dbReference type="NCBI Taxonomy" id="28159"/>
    <lineage>
        <taxon>Bacteria</taxon>
        <taxon>Pseudomonadati</taxon>
        <taxon>Pseudomonadota</taxon>
        <taxon>Gammaproteobacteria</taxon>
        <taxon>Pasteurellales</taxon>
        <taxon>Pasteurellaceae</taxon>
        <taxon>Caviibacterium</taxon>
    </lineage>
</organism>
<evidence type="ECO:0000259" key="1">
    <source>
        <dbReference type="SMART" id="SM00873"/>
    </source>
</evidence>
<dbReference type="Proteomes" id="UP000230282">
    <property type="component" value="Unassembled WGS sequence"/>
</dbReference>
<keyword evidence="3" id="KW-1185">Reference proteome</keyword>
<dbReference type="InterPro" id="IPR020825">
    <property type="entry name" value="Phe-tRNA_synthase-like_B3/B4"/>
</dbReference>
<dbReference type="RefSeq" id="WP_100296554.1">
    <property type="nucleotide sequence ID" value="NZ_PHGZ01000013.1"/>
</dbReference>
<gene>
    <name evidence="2" type="ORF">CVP04_05705</name>
</gene>
<comment type="caution">
    <text evidence="2">The sequence shown here is derived from an EMBL/GenBank/DDBJ whole genome shotgun (WGS) entry which is preliminary data.</text>
</comment>